<dbReference type="OrthoDB" id="294990at2157"/>
<comment type="caution">
    <text evidence="1">The sequence shown here is derived from an EMBL/GenBank/DDBJ whole genome shotgun (WGS) entry which is preliminary data.</text>
</comment>
<dbReference type="EMBL" id="ASGZ01000061">
    <property type="protein sequence ID" value="ESP87245.1"/>
    <property type="molecule type" value="Genomic_DNA"/>
</dbReference>
<dbReference type="AlphaFoldDB" id="V4H954"/>
<proteinExistence type="predicted"/>
<gene>
    <name evidence="1" type="ORF">K933_15309</name>
</gene>
<sequence length="97" mass="11239">MVSSDDVREIENIDRREDDGAVIRALVLSVPTSEKFPEGVKYRLHYGTEDDEVIVRYDNSHGVHERHTADGLDEDYEFPGYEAVQDRFWREVREGGP</sequence>
<evidence type="ECO:0000313" key="2">
    <source>
        <dbReference type="Proteomes" id="UP000017840"/>
    </source>
</evidence>
<protein>
    <submittedName>
        <fullName evidence="1">Uncharacterized protein</fullName>
    </submittedName>
</protein>
<dbReference type="eggNOG" id="arCOG06398">
    <property type="taxonomic scope" value="Archaea"/>
</dbReference>
<dbReference type="RefSeq" id="WP_023395634.1">
    <property type="nucleotide sequence ID" value="NZ_ASGZ01000061.1"/>
</dbReference>
<accession>V4H954</accession>
<name>V4H954_9EURY</name>
<dbReference type="Proteomes" id="UP000017840">
    <property type="component" value="Unassembled WGS sequence"/>
</dbReference>
<evidence type="ECO:0000313" key="1">
    <source>
        <dbReference type="EMBL" id="ESP87245.1"/>
    </source>
</evidence>
<reference evidence="1 2" key="1">
    <citation type="journal article" date="2013" name="Genome Announc.">
        <title>Draft Genome Sequence of 'Candidatus Halobonum tyrrellensis' Strain G22, Isolated from the Hypersaline Waters of Lake Tyrrell, Australia.</title>
        <authorList>
            <person name="Ugalde J.A."/>
            <person name="Narasingarao P."/>
            <person name="Kuo S."/>
            <person name="Podell S."/>
            <person name="Allen E.E."/>
        </authorList>
    </citation>
    <scope>NUCLEOTIDE SEQUENCE [LARGE SCALE GENOMIC DNA]</scope>
    <source>
        <strain evidence="1 2">G22</strain>
    </source>
</reference>
<dbReference type="Pfam" id="PF20126">
    <property type="entry name" value="TumE"/>
    <property type="match status" value="1"/>
</dbReference>
<keyword evidence="2" id="KW-1185">Reference proteome</keyword>
<organism evidence="1 2">
    <name type="scientific">Candidatus Halobonum tyrrellensis G22</name>
    <dbReference type="NCBI Taxonomy" id="1324957"/>
    <lineage>
        <taxon>Archaea</taxon>
        <taxon>Methanobacteriati</taxon>
        <taxon>Methanobacteriota</taxon>
        <taxon>Stenosarchaea group</taxon>
        <taxon>Halobacteria</taxon>
        <taxon>Halobacteriales</taxon>
        <taxon>Haloferacaceae</taxon>
        <taxon>Candidatus Halobonum</taxon>
    </lineage>
</organism>
<dbReference type="InterPro" id="IPR045397">
    <property type="entry name" value="TumE-like"/>
</dbReference>